<feature type="region of interest" description="Disordered" evidence="2">
    <location>
        <begin position="371"/>
        <end position="466"/>
    </location>
</feature>
<dbReference type="PANTHER" id="PTHR47432">
    <property type="entry name" value="CELL WALL ASSEMBLY REGULATOR SMI1"/>
    <property type="match status" value="1"/>
</dbReference>
<comment type="caution">
    <text evidence="4">The sequence shown here is derived from an EMBL/GenBank/DDBJ whole genome shotgun (WGS) entry which is preliminary data.</text>
</comment>
<evidence type="ECO:0000256" key="2">
    <source>
        <dbReference type="SAM" id="MobiDB-lite"/>
    </source>
</evidence>
<dbReference type="SUPFAM" id="SSF160631">
    <property type="entry name" value="SMI1/KNR4-like"/>
    <property type="match status" value="2"/>
</dbReference>
<feature type="compositionally biased region" description="Low complexity" evidence="2">
    <location>
        <begin position="405"/>
        <end position="416"/>
    </location>
</feature>
<dbReference type="GO" id="GO:0043332">
    <property type="term" value="C:mating projection tip"/>
    <property type="evidence" value="ECO:0007669"/>
    <property type="project" value="TreeGrafter"/>
</dbReference>
<dbReference type="Pfam" id="PF09346">
    <property type="entry name" value="SMI1_KNR4"/>
    <property type="match status" value="2"/>
</dbReference>
<organism evidence="4 5">
    <name type="scientific">Wickerhamomyces pijperi</name>
    <name type="common">Yeast</name>
    <name type="synonym">Pichia pijperi</name>
    <dbReference type="NCBI Taxonomy" id="599730"/>
    <lineage>
        <taxon>Eukaryota</taxon>
        <taxon>Fungi</taxon>
        <taxon>Dikarya</taxon>
        <taxon>Ascomycota</taxon>
        <taxon>Saccharomycotina</taxon>
        <taxon>Saccharomycetes</taxon>
        <taxon>Phaffomycetales</taxon>
        <taxon>Wickerhamomycetaceae</taxon>
        <taxon>Wickerhamomyces</taxon>
    </lineage>
</organism>
<dbReference type="OrthoDB" id="2305498at2759"/>
<dbReference type="EMBL" id="JAEUBG010005503">
    <property type="protein sequence ID" value="KAH3674522.1"/>
    <property type="molecule type" value="Genomic_DNA"/>
</dbReference>
<sequence length="490" mass="54451">MGIKDVFNQFIYGLTTEDRYAEYDHNAYAQDTNNNTAHLTSQNNSRSNSIQMNDTSNIAADQSQGENEGVSEAILAWRHIDDWTNANHSDLHASLADPCTKQDLFKAEQDLQVNFPPSVRASLRIHDGQEDLDSLQGAGGLIYGLQLMSLSEIVEMTKTWRLVSEKLQADLHDKQIKDKLFSPHASSSEINLSMHHSNLTSDQLVEARPGAISGGSGSADDVSTQELAKKMSLANGGRKLNVNNPDLIPRQQSIPPQCVRAQYCDWNWIPLVTDNSGNHIAIDLNPDVKGTYGQVILFGRDYDTKFVIAKNWGDFLLSFTNDLGQGNFYFDVEEEEDDFYGGDGQLLFKDKRTGRELPYLTVLTTRTITKLRAGQPLPQRQQQQHRSTPVSSQDRSKTNLSNVTQAQAQAQAPADVELVHVEDDEDEVKTVEPVAQEEEEEEEKTEEVIEPAETTETTTSTTEASVDATVTDAAAAEEEELSNDFKEIAL</sequence>
<name>A0A9P8PM23_WICPI</name>
<dbReference type="SMART" id="SM00860">
    <property type="entry name" value="SMI1_KNR4"/>
    <property type="match status" value="1"/>
</dbReference>
<evidence type="ECO:0000313" key="4">
    <source>
        <dbReference type="EMBL" id="KAH3674522.1"/>
    </source>
</evidence>
<dbReference type="InterPro" id="IPR018958">
    <property type="entry name" value="Knr4/Smi1-like_dom"/>
</dbReference>
<feature type="compositionally biased region" description="Low complexity" evidence="2">
    <location>
        <begin position="375"/>
        <end position="384"/>
    </location>
</feature>
<dbReference type="PIRSF" id="PIRSF017023">
    <property type="entry name" value="KNR4"/>
    <property type="match status" value="1"/>
</dbReference>
<feature type="compositionally biased region" description="Polar residues" evidence="2">
    <location>
        <begin position="385"/>
        <end position="404"/>
    </location>
</feature>
<reference evidence="4" key="1">
    <citation type="journal article" date="2021" name="Open Biol.">
        <title>Shared evolutionary footprints suggest mitochondrial oxidative damage underlies multiple complex I losses in fungi.</title>
        <authorList>
            <person name="Schikora-Tamarit M.A."/>
            <person name="Marcet-Houben M."/>
            <person name="Nosek J."/>
            <person name="Gabaldon T."/>
        </authorList>
    </citation>
    <scope>NUCLEOTIDE SEQUENCE</scope>
    <source>
        <strain evidence="4">CBS2887</strain>
    </source>
</reference>
<evidence type="ECO:0000259" key="3">
    <source>
        <dbReference type="SMART" id="SM00860"/>
    </source>
</evidence>
<dbReference type="InterPro" id="IPR051873">
    <property type="entry name" value="KNR4/SMI1_regulator"/>
</dbReference>
<gene>
    <name evidence="4" type="ORF">WICPIJ_009560</name>
</gene>
<accession>A0A9P8PM23</accession>
<dbReference type="GO" id="GO:0070880">
    <property type="term" value="P:fungal-type cell wall beta-glucan biosynthetic process"/>
    <property type="evidence" value="ECO:0007669"/>
    <property type="project" value="TreeGrafter"/>
</dbReference>
<evidence type="ECO:0000256" key="1">
    <source>
        <dbReference type="ARBA" id="ARBA00005303"/>
    </source>
</evidence>
<proteinExistence type="inferred from homology"/>
<dbReference type="PANTHER" id="PTHR47432:SF1">
    <property type="entry name" value="CELL WALL ASSEMBLY REGULATOR SMI1"/>
    <property type="match status" value="1"/>
</dbReference>
<dbReference type="AlphaFoldDB" id="A0A9P8PM23"/>
<dbReference type="InterPro" id="IPR037883">
    <property type="entry name" value="Knr4/Smi1-like_sf"/>
</dbReference>
<dbReference type="InterPro" id="IPR009203">
    <property type="entry name" value="Knr4/Smi1"/>
</dbReference>
<protein>
    <recommendedName>
        <fullName evidence="3">Knr4/Smi1-like domain-containing protein</fullName>
    </recommendedName>
</protein>
<feature type="compositionally biased region" description="Acidic residues" evidence="2">
    <location>
        <begin position="435"/>
        <end position="450"/>
    </location>
</feature>
<feature type="region of interest" description="Disordered" evidence="2">
    <location>
        <begin position="32"/>
        <end position="51"/>
    </location>
</feature>
<feature type="compositionally biased region" description="Low complexity" evidence="2">
    <location>
        <begin position="451"/>
        <end position="466"/>
    </location>
</feature>
<feature type="domain" description="Knr4/Smi1-like" evidence="3">
    <location>
        <begin position="98"/>
        <end position="318"/>
    </location>
</feature>
<keyword evidence="5" id="KW-1185">Reference proteome</keyword>
<dbReference type="Proteomes" id="UP000774326">
    <property type="component" value="Unassembled WGS sequence"/>
</dbReference>
<comment type="similarity">
    <text evidence="1">Belongs to the KNR4/SMI1 family.</text>
</comment>
<evidence type="ECO:0000313" key="5">
    <source>
        <dbReference type="Proteomes" id="UP000774326"/>
    </source>
</evidence>
<reference evidence="4" key="2">
    <citation type="submission" date="2021-01" db="EMBL/GenBank/DDBJ databases">
        <authorList>
            <person name="Schikora-Tamarit M.A."/>
        </authorList>
    </citation>
    <scope>NUCLEOTIDE SEQUENCE</scope>
    <source>
        <strain evidence="4">CBS2887</strain>
    </source>
</reference>